<keyword evidence="2 9" id="KW-0444">Lipid biosynthesis</keyword>
<dbReference type="EMBL" id="NFIE01000028">
    <property type="protein sequence ID" value="OUN84805.1"/>
    <property type="molecule type" value="Genomic_DNA"/>
</dbReference>
<name>A0A1Y3XGW5_9ACTN</name>
<feature type="domain" description="Beta-ketoacyl-[acyl-carrier-protein] synthase III C-terminal" evidence="10">
    <location>
        <begin position="229"/>
        <end position="318"/>
    </location>
</feature>
<feature type="active site" evidence="9">
    <location>
        <position position="275"/>
    </location>
</feature>
<evidence type="ECO:0000256" key="5">
    <source>
        <dbReference type="ARBA" id="ARBA00023098"/>
    </source>
</evidence>
<dbReference type="Gene3D" id="3.40.47.10">
    <property type="match status" value="1"/>
</dbReference>
<feature type="active site" evidence="9">
    <location>
        <position position="245"/>
    </location>
</feature>
<evidence type="ECO:0000313" key="12">
    <source>
        <dbReference type="EMBL" id="OUN84805.1"/>
    </source>
</evidence>
<dbReference type="UniPathway" id="UPA00094"/>
<comment type="catalytic activity">
    <reaction evidence="9">
        <text>malonyl-[ACP] + acetyl-CoA + H(+) = 3-oxobutanoyl-[ACP] + CO2 + CoA</text>
        <dbReference type="Rhea" id="RHEA:12080"/>
        <dbReference type="Rhea" id="RHEA-COMP:9623"/>
        <dbReference type="Rhea" id="RHEA-COMP:9625"/>
        <dbReference type="ChEBI" id="CHEBI:15378"/>
        <dbReference type="ChEBI" id="CHEBI:16526"/>
        <dbReference type="ChEBI" id="CHEBI:57287"/>
        <dbReference type="ChEBI" id="CHEBI:57288"/>
        <dbReference type="ChEBI" id="CHEBI:78449"/>
        <dbReference type="ChEBI" id="CHEBI:78450"/>
        <dbReference type="EC" id="2.3.1.180"/>
    </reaction>
</comment>
<comment type="caution">
    <text evidence="12">The sequence shown here is derived from an EMBL/GenBank/DDBJ whole genome shotgun (WGS) entry which is preliminary data.</text>
</comment>
<dbReference type="Pfam" id="PF08541">
    <property type="entry name" value="ACP_syn_III_C"/>
    <property type="match status" value="1"/>
</dbReference>
<reference evidence="13" key="1">
    <citation type="submission" date="2017-04" db="EMBL/GenBank/DDBJ databases">
        <title>Function of individual gut microbiota members based on whole genome sequencing of pure cultures obtained from chicken caecum.</title>
        <authorList>
            <person name="Medvecky M."/>
            <person name="Cejkova D."/>
            <person name="Polansky O."/>
            <person name="Karasova D."/>
            <person name="Kubasova T."/>
            <person name="Cizek A."/>
            <person name="Rychlik I."/>
        </authorList>
    </citation>
    <scope>NUCLEOTIDE SEQUENCE [LARGE SCALE GENOMIC DNA]</scope>
    <source>
        <strain evidence="13">An5</strain>
    </source>
</reference>
<comment type="subunit">
    <text evidence="9">Homodimer.</text>
</comment>
<dbReference type="RefSeq" id="WP_019238250.1">
    <property type="nucleotide sequence ID" value="NZ_CABKRW010000118.1"/>
</dbReference>
<feature type="active site" evidence="9">
    <location>
        <position position="110"/>
    </location>
</feature>
<dbReference type="HAMAP" id="MF_01815">
    <property type="entry name" value="FabH"/>
    <property type="match status" value="1"/>
</dbReference>
<keyword evidence="8 9" id="KW-0012">Acyltransferase</keyword>
<evidence type="ECO:0000256" key="4">
    <source>
        <dbReference type="ARBA" id="ARBA00022832"/>
    </source>
</evidence>
<protein>
    <recommendedName>
        <fullName evidence="9">Beta-ketoacyl-[acyl-carrier-protein] synthase III</fullName>
        <shortName evidence="9">Beta-ketoacyl-ACP synthase III</shortName>
        <shortName evidence="9">KAS III</shortName>
        <ecNumber evidence="9">2.3.1.180</ecNumber>
    </recommendedName>
    <alternativeName>
        <fullName evidence="9">3-oxoacyl-[acyl-carrier-protein] synthase 3</fullName>
    </alternativeName>
    <alternativeName>
        <fullName evidence="9">3-oxoacyl-[acyl-carrier-protein] synthase III</fullName>
    </alternativeName>
</protein>
<dbReference type="InterPro" id="IPR013747">
    <property type="entry name" value="ACP_syn_III_C"/>
</dbReference>
<keyword evidence="13" id="KW-1185">Reference proteome</keyword>
<evidence type="ECO:0000256" key="8">
    <source>
        <dbReference type="ARBA" id="ARBA00023315"/>
    </source>
</evidence>
<keyword evidence="3 9" id="KW-0808">Transferase</keyword>
<evidence type="ECO:0000259" key="11">
    <source>
        <dbReference type="Pfam" id="PF08545"/>
    </source>
</evidence>
<dbReference type="InterPro" id="IPR013751">
    <property type="entry name" value="ACP_syn_III_N"/>
</dbReference>
<comment type="similarity">
    <text evidence="1 9">Belongs to the thiolase-like superfamily. FabH family.</text>
</comment>
<dbReference type="PANTHER" id="PTHR43091:SF1">
    <property type="entry name" value="BETA-KETOACYL-[ACYL-CARRIER-PROTEIN] SYNTHASE III, CHLOROPLASTIC"/>
    <property type="match status" value="1"/>
</dbReference>
<evidence type="ECO:0000256" key="9">
    <source>
        <dbReference type="HAMAP-Rule" id="MF_01815"/>
    </source>
</evidence>
<dbReference type="Pfam" id="PF08545">
    <property type="entry name" value="ACP_syn_III"/>
    <property type="match status" value="1"/>
</dbReference>
<comment type="pathway">
    <text evidence="9">Lipid metabolism; fatty acid biosynthesis.</text>
</comment>
<comment type="domain">
    <text evidence="9">The last Arg residue of the ACP-binding site is essential for the weak association between ACP/AcpP and FabH.</text>
</comment>
<organism evidence="12 13">
    <name type="scientific">[Collinsella] massiliensis</name>
    <dbReference type="NCBI Taxonomy" id="1232426"/>
    <lineage>
        <taxon>Bacteria</taxon>
        <taxon>Bacillati</taxon>
        <taxon>Actinomycetota</taxon>
        <taxon>Coriobacteriia</taxon>
        <taxon>Coriobacteriales</taxon>
        <taxon>Coriobacteriaceae</taxon>
        <taxon>Enorma</taxon>
    </lineage>
</organism>
<dbReference type="Proteomes" id="UP000195781">
    <property type="component" value="Unassembled WGS sequence"/>
</dbReference>
<dbReference type="EC" id="2.3.1.180" evidence="9"/>
<dbReference type="NCBIfam" id="NF006829">
    <property type="entry name" value="PRK09352.1"/>
    <property type="match status" value="1"/>
</dbReference>
<dbReference type="CDD" id="cd00830">
    <property type="entry name" value="KAS_III"/>
    <property type="match status" value="1"/>
</dbReference>
<keyword evidence="7 9" id="KW-0511">Multifunctional enzyme</keyword>
<feature type="domain" description="Beta-ketoacyl-[acyl-carrier-protein] synthase III N-terminal" evidence="11">
    <location>
        <begin position="104"/>
        <end position="168"/>
    </location>
</feature>
<evidence type="ECO:0000256" key="6">
    <source>
        <dbReference type="ARBA" id="ARBA00023160"/>
    </source>
</evidence>
<dbReference type="InterPro" id="IPR004655">
    <property type="entry name" value="FabH"/>
</dbReference>
<dbReference type="InterPro" id="IPR016039">
    <property type="entry name" value="Thiolase-like"/>
</dbReference>
<evidence type="ECO:0000259" key="10">
    <source>
        <dbReference type="Pfam" id="PF08541"/>
    </source>
</evidence>
<dbReference type="AlphaFoldDB" id="A0A1Y3XGW5"/>
<comment type="subcellular location">
    <subcellularLocation>
        <location evidence="9">Cytoplasm</location>
    </subcellularLocation>
</comment>
<keyword evidence="9" id="KW-0963">Cytoplasm</keyword>
<dbReference type="NCBIfam" id="TIGR00747">
    <property type="entry name" value="fabH"/>
    <property type="match status" value="1"/>
</dbReference>
<dbReference type="GO" id="GO:0005737">
    <property type="term" value="C:cytoplasm"/>
    <property type="evidence" value="ECO:0007669"/>
    <property type="project" value="UniProtKB-SubCell"/>
</dbReference>
<feature type="region of interest" description="ACP-binding" evidence="9">
    <location>
        <begin position="246"/>
        <end position="250"/>
    </location>
</feature>
<evidence type="ECO:0000256" key="1">
    <source>
        <dbReference type="ARBA" id="ARBA00008642"/>
    </source>
</evidence>
<evidence type="ECO:0000256" key="7">
    <source>
        <dbReference type="ARBA" id="ARBA00023268"/>
    </source>
</evidence>
<dbReference type="GO" id="GO:0006633">
    <property type="term" value="P:fatty acid biosynthetic process"/>
    <property type="evidence" value="ECO:0007669"/>
    <property type="project" value="UniProtKB-UniRule"/>
</dbReference>
<accession>A0A1Y3XGW5</accession>
<dbReference type="GO" id="GO:0033818">
    <property type="term" value="F:beta-ketoacyl-acyl-carrier-protein synthase III activity"/>
    <property type="evidence" value="ECO:0007669"/>
    <property type="project" value="UniProtKB-UniRule"/>
</dbReference>
<comment type="function">
    <text evidence="9">Catalyzes the condensation reaction of fatty acid synthesis by the addition to an acyl acceptor of two carbons from malonyl-ACP. Catalyzes the first condensation reaction which initiates fatty acid synthesis and may therefore play a role in governing the total rate of fatty acid production. Possesses both acetoacetyl-ACP synthase and acetyl transacylase activities. Its substrate specificity determines the biosynthesis of branched-chain and/or straight-chain of fatty acids.</text>
</comment>
<dbReference type="GO" id="GO:0004315">
    <property type="term" value="F:3-oxoacyl-[acyl-carrier-protein] synthase activity"/>
    <property type="evidence" value="ECO:0007669"/>
    <property type="project" value="InterPro"/>
</dbReference>
<sequence>MAFHIIGTGSALPEQRITNDDLSRFLDTTDEWIFSRTGIRERRVCTHETLDDLAVAASERALAAAGLAATDLDLIVCATTSGDHLMPAEACAVAERIGASCPAFDVSAACAGFVFALDVVDGFLARGRARRALIVAAEQMSRLLDWSDRATCVLFGDGAAACVVEAGGASPLAIELSTTPDTDALSVPGIAGTSPFAAATPVPSALAMKGQRVFKFGVQAICDAVHGLCAEAGIGAADIDHFIFHQANDRILTAAAQRLGIEDDRVARTLHATGNISSACIPYTLDALARGGRLHPSELIALVGFGAGLDVGSCLIRWE</sequence>
<keyword evidence="4 9" id="KW-0276">Fatty acid metabolism</keyword>
<evidence type="ECO:0000256" key="2">
    <source>
        <dbReference type="ARBA" id="ARBA00022516"/>
    </source>
</evidence>
<dbReference type="SUPFAM" id="SSF53901">
    <property type="entry name" value="Thiolase-like"/>
    <property type="match status" value="1"/>
</dbReference>
<dbReference type="OrthoDB" id="9815506at2"/>
<keyword evidence="6 9" id="KW-0275">Fatty acid biosynthesis</keyword>
<evidence type="ECO:0000256" key="3">
    <source>
        <dbReference type="ARBA" id="ARBA00022679"/>
    </source>
</evidence>
<dbReference type="PANTHER" id="PTHR43091">
    <property type="entry name" value="3-OXOACYL-[ACYL-CARRIER-PROTEIN] SYNTHASE"/>
    <property type="match status" value="1"/>
</dbReference>
<gene>
    <name evidence="9" type="primary">fabH</name>
    <name evidence="12" type="ORF">B5G02_09450</name>
</gene>
<proteinExistence type="inferred from homology"/>
<keyword evidence="5 9" id="KW-0443">Lipid metabolism</keyword>
<evidence type="ECO:0000313" key="13">
    <source>
        <dbReference type="Proteomes" id="UP000195781"/>
    </source>
</evidence>